<evidence type="ECO:0000256" key="6">
    <source>
        <dbReference type="ARBA" id="ARBA00023054"/>
    </source>
</evidence>
<dbReference type="OrthoDB" id="47732at2759"/>
<reference evidence="9 10" key="1">
    <citation type="journal article" date="2018" name="Mol. Biol. Evol.">
        <title>Analysis of the draft genome of the red seaweed Gracilariopsis chorda provides insights into genome size evolution in Rhodophyta.</title>
        <authorList>
            <person name="Lee J."/>
            <person name="Yang E.C."/>
            <person name="Graf L."/>
            <person name="Yang J.H."/>
            <person name="Qiu H."/>
            <person name="Zel Zion U."/>
            <person name="Chan C.X."/>
            <person name="Stephens T.G."/>
            <person name="Weber A.P.M."/>
            <person name="Boo G.H."/>
            <person name="Boo S.M."/>
            <person name="Kim K.M."/>
            <person name="Shin Y."/>
            <person name="Jung M."/>
            <person name="Lee S.J."/>
            <person name="Yim H.S."/>
            <person name="Lee J.H."/>
            <person name="Bhattacharya D."/>
            <person name="Yoon H.S."/>
        </authorList>
    </citation>
    <scope>NUCLEOTIDE SEQUENCE [LARGE SCALE GENOMIC DNA]</scope>
    <source>
        <strain evidence="9 10">SKKU-2015</strain>
        <tissue evidence="9">Whole body</tissue>
    </source>
</reference>
<evidence type="ECO:0000256" key="2">
    <source>
        <dbReference type="ARBA" id="ARBA00006916"/>
    </source>
</evidence>
<gene>
    <name evidence="9" type="ORF">BWQ96_03223</name>
</gene>
<keyword evidence="10" id="KW-1185">Reference proteome</keyword>
<dbReference type="GO" id="GO:0030688">
    <property type="term" value="C:preribosome, small subunit precursor"/>
    <property type="evidence" value="ECO:0007669"/>
    <property type="project" value="TreeGrafter"/>
</dbReference>
<proteinExistence type="inferred from homology"/>
<dbReference type="InterPro" id="IPR050786">
    <property type="entry name" value="EFG1_rRNA-proc"/>
</dbReference>
<evidence type="ECO:0000313" key="10">
    <source>
        <dbReference type="Proteomes" id="UP000247409"/>
    </source>
</evidence>
<comment type="caution">
    <text evidence="9">The sequence shown here is derived from an EMBL/GenBank/DDBJ whole genome shotgun (WGS) entry which is preliminary data.</text>
</comment>
<keyword evidence="5" id="KW-0698">rRNA processing</keyword>
<evidence type="ECO:0000256" key="4">
    <source>
        <dbReference type="ARBA" id="ARBA00019827"/>
    </source>
</evidence>
<name>A0A2V3IY91_9FLOR</name>
<keyword evidence="7" id="KW-0539">Nucleus</keyword>
<keyword evidence="6" id="KW-0175">Coiled coil</keyword>
<dbReference type="Pfam" id="PF10153">
    <property type="entry name" value="Efg1"/>
    <property type="match status" value="1"/>
</dbReference>
<protein>
    <recommendedName>
        <fullName evidence="3">rRNA-processing protein EFG1</fullName>
    </recommendedName>
    <alternativeName>
        <fullName evidence="4">rRNA-processing protein efg1</fullName>
    </alternativeName>
</protein>
<organism evidence="9 10">
    <name type="scientific">Gracilariopsis chorda</name>
    <dbReference type="NCBI Taxonomy" id="448386"/>
    <lineage>
        <taxon>Eukaryota</taxon>
        <taxon>Rhodophyta</taxon>
        <taxon>Florideophyceae</taxon>
        <taxon>Rhodymeniophycidae</taxon>
        <taxon>Gracilariales</taxon>
        <taxon>Gracilariaceae</taxon>
        <taxon>Gracilariopsis</taxon>
    </lineage>
</organism>
<evidence type="ECO:0000313" key="9">
    <source>
        <dbReference type="EMBL" id="PXF47033.1"/>
    </source>
</evidence>
<feature type="region of interest" description="Disordered" evidence="8">
    <location>
        <begin position="1"/>
        <end position="29"/>
    </location>
</feature>
<evidence type="ECO:0000256" key="5">
    <source>
        <dbReference type="ARBA" id="ARBA00022552"/>
    </source>
</evidence>
<evidence type="ECO:0000256" key="3">
    <source>
        <dbReference type="ARBA" id="ARBA00018689"/>
    </source>
</evidence>
<dbReference type="STRING" id="448386.A0A2V3IY91"/>
<evidence type="ECO:0000256" key="1">
    <source>
        <dbReference type="ARBA" id="ARBA00004604"/>
    </source>
</evidence>
<dbReference type="AlphaFoldDB" id="A0A2V3IY91"/>
<comment type="similarity">
    <text evidence="2">Belongs to the EFG1 family.</text>
</comment>
<dbReference type="PANTHER" id="PTHR33911">
    <property type="entry name" value="RRNA-PROCESSING PROTEIN EFG1"/>
    <property type="match status" value="1"/>
</dbReference>
<sequence>MAAHIRFDVDEEAESKEVPSGPVSTAVPTKAMAAKPQSEVAVTNGIHKKAQTKLSSQSKRKSRLQLPAYQVRSLERYLNKMGHQLPPAALKQKKQELEEWKRVAAERKRRTREQKFESRYKQVKFFEARKVRRLLESIAKKGNRSEDEQAKLQAEKDLRYIESYPKDKKYIALFPSRGHTEESRRKVEQMRAFIEGSNDAVEKDTSPRSPSVLQDEDDFFLNCDEQK</sequence>
<evidence type="ECO:0000256" key="7">
    <source>
        <dbReference type="ARBA" id="ARBA00023242"/>
    </source>
</evidence>
<dbReference type="Proteomes" id="UP000247409">
    <property type="component" value="Unassembled WGS sequence"/>
</dbReference>
<accession>A0A2V3IY91</accession>
<dbReference type="InterPro" id="IPR019310">
    <property type="entry name" value="Efg1"/>
</dbReference>
<dbReference type="GO" id="GO:0000462">
    <property type="term" value="P:maturation of SSU-rRNA from tricistronic rRNA transcript (SSU-rRNA, 5.8S rRNA, LSU-rRNA)"/>
    <property type="evidence" value="ECO:0007669"/>
    <property type="project" value="TreeGrafter"/>
</dbReference>
<comment type="subcellular location">
    <subcellularLocation>
        <location evidence="1">Nucleus</location>
        <location evidence="1">Nucleolus</location>
    </subcellularLocation>
</comment>
<dbReference type="PANTHER" id="PTHR33911:SF1">
    <property type="entry name" value="RRNA-PROCESSING PROTEIN EFG1"/>
    <property type="match status" value="1"/>
</dbReference>
<evidence type="ECO:0000256" key="8">
    <source>
        <dbReference type="SAM" id="MobiDB-lite"/>
    </source>
</evidence>
<feature type="region of interest" description="Disordered" evidence="8">
    <location>
        <begin position="195"/>
        <end position="216"/>
    </location>
</feature>
<dbReference type="GO" id="GO:0005730">
    <property type="term" value="C:nucleolus"/>
    <property type="evidence" value="ECO:0007669"/>
    <property type="project" value="UniProtKB-SubCell"/>
</dbReference>
<dbReference type="EMBL" id="NBIV01000030">
    <property type="protein sequence ID" value="PXF47033.1"/>
    <property type="molecule type" value="Genomic_DNA"/>
</dbReference>